<proteinExistence type="predicted"/>
<sequence length="236" mass="24525">MRVHWVHLPTLVLVALLAACQALPLIEHDSSPKALLPRATYSVVPINGESGPEHGPGGPVVTKTVVQTAHQPLTQSSTRSPANSLTRTVSVVPIQPEPTLTLTTTVVHVVPTISATTAATASSISSFSSLSFAVTMSYRTISATPSSTFKTSNSTAASTSPSPSTSDTSKFVSSLSTRPSPSTTSTESPISITVTVPTTTASIPFPTTFISNISSVSYGDGIWHTTYPPWNGTTTT</sequence>
<feature type="compositionally biased region" description="Low complexity" evidence="1">
    <location>
        <begin position="146"/>
        <end position="189"/>
    </location>
</feature>
<evidence type="ECO:0000313" key="3">
    <source>
        <dbReference type="EMBL" id="KAL0472018.1"/>
    </source>
</evidence>
<feature type="signal peptide" evidence="2">
    <location>
        <begin position="1"/>
        <end position="22"/>
    </location>
</feature>
<protein>
    <submittedName>
        <fullName evidence="3">Uncharacterized protein</fullName>
    </submittedName>
</protein>
<feature type="region of interest" description="Disordered" evidence="1">
    <location>
        <begin position="145"/>
        <end position="189"/>
    </location>
</feature>
<reference evidence="3 4" key="1">
    <citation type="submission" date="2023-09" db="EMBL/GenBank/DDBJ databases">
        <title>Multi-omics analysis of a traditional fermented food reveals byproduct-associated fungal strains for waste-to-food upcycling.</title>
        <authorList>
            <consortium name="Lawrence Berkeley National Laboratory"/>
            <person name="Rekdal V.M."/>
            <person name="Villalobos-Escobedo J.M."/>
            <person name="Rodriguez-Valeron N."/>
            <person name="Garcia M.O."/>
            <person name="Vasquez D.P."/>
            <person name="Damayanti I."/>
            <person name="Sorensen P.M."/>
            <person name="Baidoo E.E."/>
            <person name="De Carvalho A.C."/>
            <person name="Riley R."/>
            <person name="Lipzen A."/>
            <person name="He G."/>
            <person name="Yan M."/>
            <person name="Haridas S."/>
            <person name="Daum C."/>
            <person name="Yoshinaga Y."/>
            <person name="Ng V."/>
            <person name="Grigoriev I.V."/>
            <person name="Munk R."/>
            <person name="Nuraida L."/>
            <person name="Wijaya C.H."/>
            <person name="Morales P.-C."/>
            <person name="Keasling J.D."/>
        </authorList>
    </citation>
    <scope>NUCLEOTIDE SEQUENCE [LARGE SCALE GENOMIC DNA]</scope>
    <source>
        <strain evidence="3 4">FGSC 2613</strain>
    </source>
</reference>
<evidence type="ECO:0000256" key="1">
    <source>
        <dbReference type="SAM" id="MobiDB-lite"/>
    </source>
</evidence>
<accession>A0ABR3DIE8</accession>
<evidence type="ECO:0000313" key="4">
    <source>
        <dbReference type="Proteomes" id="UP001451303"/>
    </source>
</evidence>
<keyword evidence="4" id="KW-1185">Reference proteome</keyword>
<dbReference type="EMBL" id="JAVLET010000003">
    <property type="protein sequence ID" value="KAL0472018.1"/>
    <property type="molecule type" value="Genomic_DNA"/>
</dbReference>
<comment type="caution">
    <text evidence="3">The sequence shown here is derived from an EMBL/GenBank/DDBJ whole genome shotgun (WGS) entry which is preliminary data.</text>
</comment>
<gene>
    <name evidence="3" type="ORF">QR685DRAFT_552536</name>
</gene>
<keyword evidence="2" id="KW-0732">Signal</keyword>
<feature type="chain" id="PRO_5045949025" evidence="2">
    <location>
        <begin position="23"/>
        <end position="236"/>
    </location>
</feature>
<evidence type="ECO:0000256" key="2">
    <source>
        <dbReference type="SAM" id="SignalP"/>
    </source>
</evidence>
<name>A0ABR3DIE8_NEUIN</name>
<dbReference type="PROSITE" id="PS51257">
    <property type="entry name" value="PROKAR_LIPOPROTEIN"/>
    <property type="match status" value="1"/>
</dbReference>
<dbReference type="Proteomes" id="UP001451303">
    <property type="component" value="Unassembled WGS sequence"/>
</dbReference>
<organism evidence="3 4">
    <name type="scientific">Neurospora intermedia</name>
    <dbReference type="NCBI Taxonomy" id="5142"/>
    <lineage>
        <taxon>Eukaryota</taxon>
        <taxon>Fungi</taxon>
        <taxon>Dikarya</taxon>
        <taxon>Ascomycota</taxon>
        <taxon>Pezizomycotina</taxon>
        <taxon>Sordariomycetes</taxon>
        <taxon>Sordariomycetidae</taxon>
        <taxon>Sordariales</taxon>
        <taxon>Sordariaceae</taxon>
        <taxon>Neurospora</taxon>
    </lineage>
</organism>